<keyword evidence="3" id="KW-1185">Reference proteome</keyword>
<keyword evidence="1" id="KW-0472">Membrane</keyword>
<dbReference type="RefSeq" id="WP_161861836.1">
    <property type="nucleotide sequence ID" value="NZ_CP046620.1"/>
</dbReference>
<dbReference type="AlphaFoldDB" id="A0A6P1T1V8"/>
<evidence type="ECO:0000313" key="3">
    <source>
        <dbReference type="Proteomes" id="UP000464495"/>
    </source>
</evidence>
<sequence>MLFLKGQLERVFRAVRSEEGTVTIEFVILFPLLAAWFLGSFIYFDAYRSKTITAKVAFTMSDLMARRGEMNDADLRDYYEIQKRMMPRRMEKSWMRVSSICYRERELAGETVGEYRLHWSTTFDDFYDADAGELPNIKKYEDDDEIPVNLMPMMADGDSIIFTEVYGTWEPIAKQFSGYMGLSELTWAQRITERPRFTRVISYESEGATNICNAATWEPS</sequence>
<reference evidence="2 3" key="1">
    <citation type="submission" date="2019-12" db="EMBL/GenBank/DDBJ databases">
        <title>Complete genome sequence of Algicella marina strain 9Alg 56(T) isolated from the red alga Tichocarpus crinitus.</title>
        <authorList>
            <person name="Kim S.-G."/>
            <person name="Nedashkovskaya O.I."/>
        </authorList>
    </citation>
    <scope>NUCLEOTIDE SEQUENCE [LARGE SCALE GENOMIC DNA]</scope>
    <source>
        <strain evidence="2 3">9Alg 56</strain>
    </source>
</reference>
<organism evidence="2 3">
    <name type="scientific">Algicella marina</name>
    <dbReference type="NCBI Taxonomy" id="2683284"/>
    <lineage>
        <taxon>Bacteria</taxon>
        <taxon>Pseudomonadati</taxon>
        <taxon>Pseudomonadota</taxon>
        <taxon>Alphaproteobacteria</taxon>
        <taxon>Rhodobacterales</taxon>
        <taxon>Paracoccaceae</taxon>
        <taxon>Algicella</taxon>
    </lineage>
</organism>
<keyword evidence="1" id="KW-0812">Transmembrane</keyword>
<accession>A0A6P1T1V8</accession>
<name>A0A6P1T1V8_9RHOB</name>
<dbReference type="EMBL" id="CP046620">
    <property type="protein sequence ID" value="QHQ35269.1"/>
    <property type="molecule type" value="Genomic_DNA"/>
</dbReference>
<feature type="transmembrane region" description="Helical" evidence="1">
    <location>
        <begin position="21"/>
        <end position="44"/>
    </location>
</feature>
<evidence type="ECO:0000256" key="1">
    <source>
        <dbReference type="SAM" id="Phobius"/>
    </source>
</evidence>
<evidence type="ECO:0000313" key="2">
    <source>
        <dbReference type="EMBL" id="QHQ35269.1"/>
    </source>
</evidence>
<gene>
    <name evidence="2" type="ORF">GO499_08685</name>
</gene>
<proteinExistence type="predicted"/>
<dbReference type="KEGG" id="amaq:GO499_08685"/>
<dbReference type="Proteomes" id="UP000464495">
    <property type="component" value="Chromosome"/>
</dbReference>
<evidence type="ECO:0008006" key="4">
    <source>
        <dbReference type="Google" id="ProtNLM"/>
    </source>
</evidence>
<keyword evidence="1" id="KW-1133">Transmembrane helix</keyword>
<protein>
    <recommendedName>
        <fullName evidence="4">Pilus assembly protein</fullName>
    </recommendedName>
</protein>